<feature type="region of interest" description="Disordered" evidence="1">
    <location>
        <begin position="1"/>
        <end position="21"/>
    </location>
</feature>
<dbReference type="InterPro" id="IPR013595">
    <property type="entry name" value="Pept_S33_TAP-like_C"/>
</dbReference>
<evidence type="ECO:0000259" key="2">
    <source>
        <dbReference type="Pfam" id="PF08386"/>
    </source>
</evidence>
<feature type="domain" description="Peptidase S33 tripeptidyl aminopeptidase-like C-terminal" evidence="2">
    <location>
        <begin position="109"/>
        <end position="208"/>
    </location>
</feature>
<proteinExistence type="predicted"/>
<dbReference type="Gene3D" id="3.40.50.1820">
    <property type="entry name" value="alpha/beta hydrolase"/>
    <property type="match status" value="1"/>
</dbReference>
<comment type="caution">
    <text evidence="3">The sequence shown here is derived from an EMBL/GenBank/DDBJ whole genome shotgun (WGS) entry which is preliminary data.</text>
</comment>
<feature type="compositionally biased region" description="Polar residues" evidence="1">
    <location>
        <begin position="1"/>
        <end position="11"/>
    </location>
</feature>
<dbReference type="SUPFAM" id="SSF53474">
    <property type="entry name" value="alpha/beta-Hydrolases"/>
    <property type="match status" value="1"/>
</dbReference>
<organism evidence="3 4">
    <name type="scientific">Lentzea rhizosphaerae</name>
    <dbReference type="NCBI Taxonomy" id="2041025"/>
    <lineage>
        <taxon>Bacteria</taxon>
        <taxon>Bacillati</taxon>
        <taxon>Actinomycetota</taxon>
        <taxon>Actinomycetes</taxon>
        <taxon>Pseudonocardiales</taxon>
        <taxon>Pseudonocardiaceae</taxon>
        <taxon>Lentzea</taxon>
    </lineage>
</organism>
<dbReference type="InterPro" id="IPR029058">
    <property type="entry name" value="AB_hydrolase_fold"/>
</dbReference>
<name>A0ABV8BI85_9PSEU</name>
<dbReference type="RefSeq" id="WP_382367370.1">
    <property type="nucleotide sequence ID" value="NZ_JBHRZI010000003.1"/>
</dbReference>
<keyword evidence="3" id="KW-0378">Hydrolase</keyword>
<gene>
    <name evidence="3" type="ORF">ACFOWZ_01415</name>
</gene>
<accession>A0ABV8BI85</accession>
<keyword evidence="4" id="KW-1185">Reference proteome</keyword>
<dbReference type="EMBL" id="JBHRZI010000003">
    <property type="protein sequence ID" value="MFC3890118.1"/>
    <property type="molecule type" value="Genomic_DNA"/>
</dbReference>
<dbReference type="Proteomes" id="UP001595690">
    <property type="component" value="Unassembled WGS sequence"/>
</dbReference>
<sequence>MVAQAGTTPLTHENPADHRRTKGGTVLFGVMSALYDNARWQPLEDALRLARRGDGTGFFDLADAGSGRHDGTFPNAADASFVIGCNDGTAVLTDEQIMSTATRWSEDFPLFGGYQARGLFGCRFWDVPRHPLARPTAATASPVLVIGGLHDPATPYQGAVDLTAALGNGVLLTWEGEGHTAYLRSECVDEVVDRYLVDLAVPEPGRRCQA</sequence>
<evidence type="ECO:0000313" key="3">
    <source>
        <dbReference type="EMBL" id="MFC3890118.1"/>
    </source>
</evidence>
<dbReference type="Pfam" id="PF08386">
    <property type="entry name" value="Abhydrolase_4"/>
    <property type="match status" value="1"/>
</dbReference>
<dbReference type="GO" id="GO:0016787">
    <property type="term" value="F:hydrolase activity"/>
    <property type="evidence" value="ECO:0007669"/>
    <property type="project" value="UniProtKB-KW"/>
</dbReference>
<reference evidence="4" key="1">
    <citation type="journal article" date="2019" name="Int. J. Syst. Evol. Microbiol.">
        <title>The Global Catalogue of Microorganisms (GCM) 10K type strain sequencing project: providing services to taxonomists for standard genome sequencing and annotation.</title>
        <authorList>
            <consortium name="The Broad Institute Genomics Platform"/>
            <consortium name="The Broad Institute Genome Sequencing Center for Infectious Disease"/>
            <person name="Wu L."/>
            <person name="Ma J."/>
        </authorList>
    </citation>
    <scope>NUCLEOTIDE SEQUENCE [LARGE SCALE GENOMIC DNA]</scope>
    <source>
        <strain evidence="4">CGMCC 4.7405</strain>
    </source>
</reference>
<protein>
    <submittedName>
        <fullName evidence="3">Alpha/beta hydrolase</fullName>
    </submittedName>
</protein>
<evidence type="ECO:0000256" key="1">
    <source>
        <dbReference type="SAM" id="MobiDB-lite"/>
    </source>
</evidence>
<evidence type="ECO:0000313" key="4">
    <source>
        <dbReference type="Proteomes" id="UP001595690"/>
    </source>
</evidence>